<comment type="similarity">
    <text evidence="1 4">Belongs to the UDP-glycosyltransferase family.</text>
</comment>
<dbReference type="SUPFAM" id="SSF53756">
    <property type="entry name" value="UDP-Glycosyltransferase/glycogen phosphorylase"/>
    <property type="match status" value="1"/>
</dbReference>
<dbReference type="InterPro" id="IPR035595">
    <property type="entry name" value="UDP_glycos_trans_CS"/>
</dbReference>
<sequence length="515" mass="58967">MHKYQVTIVLVFNLIYINNGARILAHVPTPSYSHQVVFRPLWRELSLRGHQVTLLTTDPINDSTLTNLTEINLNCTYNLMPEFILQLIKTSAILSLKVFTDNFVSHMDVQLQHPEVQKLIKEGSFDLVIAEHFTSIPFAFAKIFECPSVAVTTLPALEWVYEEFGVPTHPILYPDVLMPFTKTKKLSERIISVIFYSFAKLHHRFYNNPQENIILRKYFGNDFPTTEELVQNISLLLENTDPVFDKIRPRVPVAIPVGGIHRVPTKPLPKKLKIILDSASKGFIYFSLGTNVKSKDLPDSLRQAILETFTELPYTVLWKCDLDNFSNKSSNIVIEKWVPQTDVLKHPNIKLFITQGGLQSIGEAFIAKVPMIGIPYLGDQPRNIRKLVENGFGLSLDYKTLDKEQFKKAIIEVVTNPKYRDAITRSSNLAEDQPMTSLDRAVWWIEYVIRHKGAAHLKSPALDVPWYQYFLLDVIGVLLTAFSLMGFLLLYVVRKFVEMIKLTVGESKKSKQKNY</sequence>
<dbReference type="EC" id="2.4.1.17" evidence="5"/>
<dbReference type="AlphaFoldDB" id="A0AAN7NZF9"/>
<evidence type="ECO:0000256" key="5">
    <source>
        <dbReference type="RuleBase" id="RU362059"/>
    </source>
</evidence>
<evidence type="ECO:0000256" key="1">
    <source>
        <dbReference type="ARBA" id="ARBA00009995"/>
    </source>
</evidence>
<comment type="subcellular location">
    <subcellularLocation>
        <location evidence="5">Membrane</location>
        <topology evidence="5">Single-pass membrane protein</topology>
    </subcellularLocation>
</comment>
<comment type="caution">
    <text evidence="6">The sequence shown here is derived from an EMBL/GenBank/DDBJ whole genome shotgun (WGS) entry which is preliminary data.</text>
</comment>
<keyword evidence="5" id="KW-0472">Membrane</keyword>
<proteinExistence type="inferred from homology"/>
<dbReference type="Proteomes" id="UP001353858">
    <property type="component" value="Unassembled WGS sequence"/>
</dbReference>
<dbReference type="PANTHER" id="PTHR48043">
    <property type="entry name" value="EG:EG0003.4 PROTEIN-RELATED"/>
    <property type="match status" value="1"/>
</dbReference>
<dbReference type="PROSITE" id="PS00375">
    <property type="entry name" value="UDPGT"/>
    <property type="match status" value="1"/>
</dbReference>
<evidence type="ECO:0000256" key="2">
    <source>
        <dbReference type="ARBA" id="ARBA00022676"/>
    </source>
</evidence>
<dbReference type="Gene3D" id="3.40.50.2000">
    <property type="entry name" value="Glycogen Phosphorylase B"/>
    <property type="match status" value="2"/>
</dbReference>
<keyword evidence="5" id="KW-1133">Transmembrane helix</keyword>
<gene>
    <name evidence="6" type="ORF">RN001_014365</name>
</gene>
<reference evidence="7" key="1">
    <citation type="submission" date="2023-01" db="EMBL/GenBank/DDBJ databases">
        <title>Key to firefly adult light organ development and bioluminescence: homeobox transcription factors regulate luciferase expression and transportation to peroxisome.</title>
        <authorList>
            <person name="Fu X."/>
        </authorList>
    </citation>
    <scope>NUCLEOTIDE SEQUENCE [LARGE SCALE GENOMIC DNA]</scope>
</reference>
<dbReference type="PANTHER" id="PTHR48043:SF159">
    <property type="entry name" value="EG:EG0003.4 PROTEIN-RELATED"/>
    <property type="match status" value="1"/>
</dbReference>
<evidence type="ECO:0000313" key="7">
    <source>
        <dbReference type="Proteomes" id="UP001353858"/>
    </source>
</evidence>
<keyword evidence="2 4" id="KW-0328">Glycosyltransferase</keyword>
<protein>
    <recommendedName>
        <fullName evidence="5">UDP-glucuronosyltransferase</fullName>
        <ecNumber evidence="5">2.4.1.17</ecNumber>
    </recommendedName>
</protein>
<name>A0AAN7NZF9_9COLE</name>
<dbReference type="InterPro" id="IPR002213">
    <property type="entry name" value="UDP_glucos_trans"/>
</dbReference>
<feature type="transmembrane region" description="Helical" evidence="5">
    <location>
        <begin position="466"/>
        <end position="493"/>
    </location>
</feature>
<evidence type="ECO:0000256" key="4">
    <source>
        <dbReference type="RuleBase" id="RU003718"/>
    </source>
</evidence>
<dbReference type="EMBL" id="JARPUR010000007">
    <property type="protein sequence ID" value="KAK4872336.1"/>
    <property type="molecule type" value="Genomic_DNA"/>
</dbReference>
<dbReference type="CDD" id="cd03784">
    <property type="entry name" value="GT1_Gtf-like"/>
    <property type="match status" value="1"/>
</dbReference>
<keyword evidence="7" id="KW-1185">Reference proteome</keyword>
<accession>A0AAN7NZF9</accession>
<evidence type="ECO:0000256" key="3">
    <source>
        <dbReference type="ARBA" id="ARBA00022679"/>
    </source>
</evidence>
<dbReference type="FunFam" id="3.40.50.2000:FF:000021">
    <property type="entry name" value="UDP-glucuronosyltransferase"/>
    <property type="match status" value="1"/>
</dbReference>
<comment type="catalytic activity">
    <reaction evidence="5">
        <text>glucuronate acceptor + UDP-alpha-D-glucuronate = acceptor beta-D-glucuronoside + UDP + H(+)</text>
        <dbReference type="Rhea" id="RHEA:21032"/>
        <dbReference type="ChEBI" id="CHEBI:15378"/>
        <dbReference type="ChEBI" id="CHEBI:58052"/>
        <dbReference type="ChEBI" id="CHEBI:58223"/>
        <dbReference type="ChEBI" id="CHEBI:132367"/>
        <dbReference type="ChEBI" id="CHEBI:132368"/>
        <dbReference type="EC" id="2.4.1.17"/>
    </reaction>
</comment>
<dbReference type="GO" id="GO:0015020">
    <property type="term" value="F:glucuronosyltransferase activity"/>
    <property type="evidence" value="ECO:0007669"/>
    <property type="project" value="UniProtKB-EC"/>
</dbReference>
<organism evidence="6 7">
    <name type="scientific">Aquatica leii</name>
    <dbReference type="NCBI Taxonomy" id="1421715"/>
    <lineage>
        <taxon>Eukaryota</taxon>
        <taxon>Metazoa</taxon>
        <taxon>Ecdysozoa</taxon>
        <taxon>Arthropoda</taxon>
        <taxon>Hexapoda</taxon>
        <taxon>Insecta</taxon>
        <taxon>Pterygota</taxon>
        <taxon>Neoptera</taxon>
        <taxon>Endopterygota</taxon>
        <taxon>Coleoptera</taxon>
        <taxon>Polyphaga</taxon>
        <taxon>Elateriformia</taxon>
        <taxon>Elateroidea</taxon>
        <taxon>Lampyridae</taxon>
        <taxon>Luciolinae</taxon>
        <taxon>Aquatica</taxon>
    </lineage>
</organism>
<keyword evidence="5" id="KW-0812">Transmembrane</keyword>
<dbReference type="InterPro" id="IPR050271">
    <property type="entry name" value="UDP-glycosyltransferase"/>
</dbReference>
<dbReference type="GO" id="GO:0016020">
    <property type="term" value="C:membrane"/>
    <property type="evidence" value="ECO:0007669"/>
    <property type="project" value="UniProtKB-SubCell"/>
</dbReference>
<keyword evidence="3 4" id="KW-0808">Transferase</keyword>
<evidence type="ECO:0000313" key="6">
    <source>
        <dbReference type="EMBL" id="KAK4872336.1"/>
    </source>
</evidence>
<dbReference type="Pfam" id="PF00201">
    <property type="entry name" value="UDPGT"/>
    <property type="match status" value="1"/>
</dbReference>